<dbReference type="Gene3D" id="3.40.50.300">
    <property type="entry name" value="P-loop containing nucleotide triphosphate hydrolases"/>
    <property type="match status" value="1"/>
</dbReference>
<sequence length="422" mass="43998">MAEQVDLPIPPSGKAYSFQCPQCGASLLAALPEKLTAVGCDECGHVFLAQRPAQKKAVKNVPKRRQRRGGSAASSATDLSSVDAVSIDSHSTVLTAASSNWSAGAQPLPLSVALLEQNDDSSSEAIIAAFEADAVFSAFARKETDDTLARDAEDGKKLAAGIAMAVAKGVVPAKPAVEKVLQVEVVGKSADTVAAEIVAALGDAPSQGCVIVLQGLSGTGKGTTVAKLQKLLPRAVCWSNGNVFRALTLLAVTYCEKHGVPFGAQALTPSLLSELMRCLSFGKYDGQFDMLVDGHGIHSLVSQVATTILKEPKVSRNVPTVAEMTQGEVIKFAAAAAEAMRADGMNVLIEGREQTLQYVRTHHRFELVLSEPLLIGMRRAAQRMIGGALARLSAGSSSSNAEPPAGKVLTVLQAELASMAVS</sequence>
<reference evidence="1" key="1">
    <citation type="submission" date="2021-01" db="EMBL/GenBank/DDBJ databases">
        <authorList>
            <person name="Corre E."/>
            <person name="Pelletier E."/>
            <person name="Niang G."/>
            <person name="Scheremetjew M."/>
            <person name="Finn R."/>
            <person name="Kale V."/>
            <person name="Holt S."/>
            <person name="Cochrane G."/>
            <person name="Meng A."/>
            <person name="Brown T."/>
            <person name="Cohen L."/>
        </authorList>
    </citation>
    <scope>NUCLEOTIDE SEQUENCE</scope>
    <source>
        <strain evidence="1">CCMP281</strain>
    </source>
</reference>
<protein>
    <recommendedName>
        <fullName evidence="2">(d)CMP kinase</fullName>
    </recommendedName>
</protein>
<accession>A0A7S3AX04</accession>
<dbReference type="SUPFAM" id="SSF52540">
    <property type="entry name" value="P-loop containing nucleoside triphosphate hydrolases"/>
    <property type="match status" value="1"/>
</dbReference>
<organism evidence="1">
    <name type="scientific">Haptolina ericina</name>
    <dbReference type="NCBI Taxonomy" id="156174"/>
    <lineage>
        <taxon>Eukaryota</taxon>
        <taxon>Haptista</taxon>
        <taxon>Haptophyta</taxon>
        <taxon>Prymnesiophyceae</taxon>
        <taxon>Prymnesiales</taxon>
        <taxon>Prymnesiaceae</taxon>
        <taxon>Haptolina</taxon>
    </lineage>
</organism>
<name>A0A7S3AX04_9EUKA</name>
<dbReference type="InterPro" id="IPR027417">
    <property type="entry name" value="P-loop_NTPase"/>
</dbReference>
<dbReference type="EMBL" id="HBHX01032256">
    <property type="protein sequence ID" value="CAE0117257.1"/>
    <property type="molecule type" value="Transcribed_RNA"/>
</dbReference>
<proteinExistence type="predicted"/>
<dbReference type="AlphaFoldDB" id="A0A7S3AX04"/>
<evidence type="ECO:0000313" key="1">
    <source>
        <dbReference type="EMBL" id="CAE0117257.1"/>
    </source>
</evidence>
<gene>
    <name evidence="1" type="ORF">HERI1096_LOCUS17956</name>
</gene>
<evidence type="ECO:0008006" key="2">
    <source>
        <dbReference type="Google" id="ProtNLM"/>
    </source>
</evidence>